<organism evidence="1 2">
    <name type="scientific">Streptomyces milbemycinicus</name>
    <dbReference type="NCBI Taxonomy" id="476552"/>
    <lineage>
        <taxon>Bacteria</taxon>
        <taxon>Bacillati</taxon>
        <taxon>Actinomycetota</taxon>
        <taxon>Actinomycetes</taxon>
        <taxon>Kitasatosporales</taxon>
        <taxon>Streptomycetaceae</taxon>
        <taxon>Streptomyces</taxon>
    </lineage>
</organism>
<name>A0ABW8M4A5_9ACTN</name>
<dbReference type="Proteomes" id="UP001620295">
    <property type="component" value="Unassembled WGS sequence"/>
</dbReference>
<dbReference type="RefSeq" id="WP_404749112.1">
    <property type="nucleotide sequence ID" value="NZ_JBJDQH010000038.1"/>
</dbReference>
<dbReference type="EMBL" id="JBJDQH010000038">
    <property type="protein sequence ID" value="MFK4273023.1"/>
    <property type="molecule type" value="Genomic_DNA"/>
</dbReference>
<protein>
    <submittedName>
        <fullName evidence="1">Uncharacterized protein</fullName>
    </submittedName>
</protein>
<reference evidence="1 2" key="1">
    <citation type="submission" date="2024-11" db="EMBL/GenBank/DDBJ databases">
        <title>The Natural Products Discovery Center: Release of the First 8490 Sequenced Strains for Exploring Actinobacteria Biosynthetic Diversity.</title>
        <authorList>
            <person name="Kalkreuter E."/>
            <person name="Kautsar S.A."/>
            <person name="Yang D."/>
            <person name="Bader C.D."/>
            <person name="Teijaro C.N."/>
            <person name="Fluegel L."/>
            <person name="Davis C.M."/>
            <person name="Simpson J.R."/>
            <person name="Lauterbach L."/>
            <person name="Steele A.D."/>
            <person name="Gui C."/>
            <person name="Meng S."/>
            <person name="Li G."/>
            <person name="Viehrig K."/>
            <person name="Ye F."/>
            <person name="Su P."/>
            <person name="Kiefer A.F."/>
            <person name="Nichols A."/>
            <person name="Cepeda A.J."/>
            <person name="Yan W."/>
            <person name="Fan B."/>
            <person name="Jiang Y."/>
            <person name="Adhikari A."/>
            <person name="Zheng C.-J."/>
            <person name="Schuster L."/>
            <person name="Cowan T.M."/>
            <person name="Smanski M.J."/>
            <person name="Chevrette M.G."/>
            <person name="De Carvalho L.P.S."/>
            <person name="Shen B."/>
        </authorList>
    </citation>
    <scope>NUCLEOTIDE SEQUENCE [LARGE SCALE GENOMIC DNA]</scope>
    <source>
        <strain evidence="1 2">NPDC020863</strain>
    </source>
</reference>
<evidence type="ECO:0000313" key="1">
    <source>
        <dbReference type="EMBL" id="MFK4273023.1"/>
    </source>
</evidence>
<accession>A0ABW8M4A5</accession>
<proteinExistence type="predicted"/>
<comment type="caution">
    <text evidence="1">The sequence shown here is derived from an EMBL/GenBank/DDBJ whole genome shotgun (WGS) entry which is preliminary data.</text>
</comment>
<keyword evidence="2" id="KW-1185">Reference proteome</keyword>
<sequence length="44" mass="5065">MRGDRRQIQTAVLGGADSEEPLMLPLGAIELDAFRRQHEHDTFW</sequence>
<gene>
    <name evidence="1" type="ORF">ACI2L5_50460</name>
</gene>
<evidence type="ECO:0000313" key="2">
    <source>
        <dbReference type="Proteomes" id="UP001620295"/>
    </source>
</evidence>